<protein>
    <submittedName>
        <fullName evidence="3">Uncharacterized protein</fullName>
    </submittedName>
</protein>
<keyword evidence="2" id="KW-1185">Reference proteome</keyword>
<accession>A0A1I7U0X3</accession>
<evidence type="ECO:0000313" key="3">
    <source>
        <dbReference type="WBParaSite" id="Csp11.Scaffold629.g13749.t1"/>
    </source>
</evidence>
<dbReference type="AlphaFoldDB" id="A0A1I7U0X3"/>
<reference evidence="3" key="1">
    <citation type="submission" date="2016-11" db="UniProtKB">
        <authorList>
            <consortium name="WormBaseParasite"/>
        </authorList>
    </citation>
    <scope>IDENTIFICATION</scope>
</reference>
<dbReference type="Proteomes" id="UP000095282">
    <property type="component" value="Unplaced"/>
</dbReference>
<sequence>MDFVYQKINYFTRLFDSYHRKVQATDTSIKLTKETNEMHQKLIDLTRQKNKLTIDRIKSLHEQIDLRKGNIEYDKKILENLETLANYKRRASSDNSNAPNTNQPTIDQN</sequence>
<proteinExistence type="predicted"/>
<dbReference type="WBParaSite" id="Csp11.Scaffold629.g13749.t1">
    <property type="protein sequence ID" value="Csp11.Scaffold629.g13749.t1"/>
    <property type="gene ID" value="Csp11.Scaffold629.g13749"/>
</dbReference>
<feature type="compositionally biased region" description="Polar residues" evidence="1">
    <location>
        <begin position="93"/>
        <end position="109"/>
    </location>
</feature>
<name>A0A1I7U0X3_9PELO</name>
<evidence type="ECO:0000256" key="1">
    <source>
        <dbReference type="SAM" id="MobiDB-lite"/>
    </source>
</evidence>
<organism evidence="2 3">
    <name type="scientific">Caenorhabditis tropicalis</name>
    <dbReference type="NCBI Taxonomy" id="1561998"/>
    <lineage>
        <taxon>Eukaryota</taxon>
        <taxon>Metazoa</taxon>
        <taxon>Ecdysozoa</taxon>
        <taxon>Nematoda</taxon>
        <taxon>Chromadorea</taxon>
        <taxon>Rhabditida</taxon>
        <taxon>Rhabditina</taxon>
        <taxon>Rhabditomorpha</taxon>
        <taxon>Rhabditoidea</taxon>
        <taxon>Rhabditidae</taxon>
        <taxon>Peloderinae</taxon>
        <taxon>Caenorhabditis</taxon>
    </lineage>
</organism>
<feature type="region of interest" description="Disordered" evidence="1">
    <location>
        <begin position="88"/>
        <end position="109"/>
    </location>
</feature>
<evidence type="ECO:0000313" key="2">
    <source>
        <dbReference type="Proteomes" id="UP000095282"/>
    </source>
</evidence>